<protein>
    <submittedName>
        <fullName evidence="1">Uncharacterized protein</fullName>
    </submittedName>
</protein>
<sequence>MDRKRSDRIQSLNDIVDTISQMTGDDEILTKIALKFISSFKIALENDAPLDIFFDSSNIATNFWPYGPPPELIPQNFEEKNEIPLGTPPPHAPTRRSITEDTEPILHKIQQEMGIKLRQQDLIGIGRQIANNLEIPLKKKERQSKVGILEWMQTNWETIEPSLSENIIQYKNSIAKNDQ</sequence>
<proteinExistence type="predicted"/>
<name>A0ABR2KE91_9EUKA</name>
<reference evidence="1 2" key="1">
    <citation type="submission" date="2024-04" db="EMBL/GenBank/DDBJ databases">
        <title>Tritrichomonas musculus Genome.</title>
        <authorList>
            <person name="Alves-Ferreira E."/>
            <person name="Grigg M."/>
            <person name="Lorenzi H."/>
            <person name="Galac M."/>
        </authorList>
    </citation>
    <scope>NUCLEOTIDE SEQUENCE [LARGE SCALE GENOMIC DNA]</scope>
    <source>
        <strain evidence="1 2">EAF2021</strain>
    </source>
</reference>
<organism evidence="1 2">
    <name type="scientific">Tritrichomonas musculus</name>
    <dbReference type="NCBI Taxonomy" id="1915356"/>
    <lineage>
        <taxon>Eukaryota</taxon>
        <taxon>Metamonada</taxon>
        <taxon>Parabasalia</taxon>
        <taxon>Tritrichomonadida</taxon>
        <taxon>Tritrichomonadidae</taxon>
        <taxon>Tritrichomonas</taxon>
    </lineage>
</organism>
<keyword evidence="2" id="KW-1185">Reference proteome</keyword>
<dbReference type="Proteomes" id="UP001470230">
    <property type="component" value="Unassembled WGS sequence"/>
</dbReference>
<evidence type="ECO:0000313" key="2">
    <source>
        <dbReference type="Proteomes" id="UP001470230"/>
    </source>
</evidence>
<accession>A0ABR2KE91</accession>
<dbReference type="EMBL" id="JAPFFF010000005">
    <property type="protein sequence ID" value="KAK8889454.1"/>
    <property type="molecule type" value="Genomic_DNA"/>
</dbReference>
<evidence type="ECO:0000313" key="1">
    <source>
        <dbReference type="EMBL" id="KAK8889454.1"/>
    </source>
</evidence>
<gene>
    <name evidence="1" type="ORF">M9Y10_034201</name>
</gene>
<comment type="caution">
    <text evidence="1">The sequence shown here is derived from an EMBL/GenBank/DDBJ whole genome shotgun (WGS) entry which is preliminary data.</text>
</comment>